<proteinExistence type="predicted"/>
<dbReference type="CDD" id="cd00088">
    <property type="entry name" value="HPT"/>
    <property type="match status" value="1"/>
</dbReference>
<evidence type="ECO:0000313" key="4">
    <source>
        <dbReference type="EMBL" id="PTX47589.1"/>
    </source>
</evidence>
<dbReference type="EMBL" id="QBKP01000012">
    <property type="protein sequence ID" value="PTX47589.1"/>
    <property type="molecule type" value="Genomic_DNA"/>
</dbReference>
<evidence type="ECO:0000313" key="5">
    <source>
        <dbReference type="Proteomes" id="UP000244224"/>
    </source>
</evidence>
<feature type="domain" description="HPt" evidence="3">
    <location>
        <begin position="11"/>
        <end position="106"/>
    </location>
</feature>
<dbReference type="RefSeq" id="WP_108129821.1">
    <property type="nucleotide sequence ID" value="NZ_QBKP01000012.1"/>
</dbReference>
<dbReference type="PROSITE" id="PS50894">
    <property type="entry name" value="HPT"/>
    <property type="match status" value="1"/>
</dbReference>
<name>A0A2T6AUU2_9RHOB</name>
<dbReference type="Proteomes" id="UP000244224">
    <property type="component" value="Unassembled WGS sequence"/>
</dbReference>
<evidence type="ECO:0000256" key="1">
    <source>
        <dbReference type="ARBA" id="ARBA00023012"/>
    </source>
</evidence>
<keyword evidence="2" id="KW-0597">Phosphoprotein</keyword>
<dbReference type="SUPFAM" id="SSF47226">
    <property type="entry name" value="Histidine-containing phosphotransfer domain, HPT domain"/>
    <property type="match status" value="1"/>
</dbReference>
<feature type="modified residue" description="Phosphohistidine" evidence="2">
    <location>
        <position position="50"/>
    </location>
</feature>
<dbReference type="GO" id="GO:0000160">
    <property type="term" value="P:phosphorelay signal transduction system"/>
    <property type="evidence" value="ECO:0007669"/>
    <property type="project" value="UniProtKB-KW"/>
</dbReference>
<organism evidence="4 5">
    <name type="scientific">Gemmobacter caeni</name>
    <dbReference type="NCBI Taxonomy" id="589035"/>
    <lineage>
        <taxon>Bacteria</taxon>
        <taxon>Pseudomonadati</taxon>
        <taxon>Pseudomonadota</taxon>
        <taxon>Alphaproteobacteria</taxon>
        <taxon>Rhodobacterales</taxon>
        <taxon>Paracoccaceae</taxon>
        <taxon>Gemmobacter</taxon>
    </lineage>
</organism>
<evidence type="ECO:0000259" key="3">
    <source>
        <dbReference type="PROSITE" id="PS50894"/>
    </source>
</evidence>
<dbReference type="InterPro" id="IPR036641">
    <property type="entry name" value="HPT_dom_sf"/>
</dbReference>
<comment type="caution">
    <text evidence="4">The sequence shown here is derived from an EMBL/GenBank/DDBJ whole genome shotgun (WGS) entry which is preliminary data.</text>
</comment>
<accession>A0A2T6AUU2</accession>
<protein>
    <submittedName>
        <fullName evidence="4">HPt (Histidine-containing phosphotransfer) domain-containing protein</fullName>
    </submittedName>
</protein>
<dbReference type="AlphaFoldDB" id="A0A2T6AUU2"/>
<dbReference type="OrthoDB" id="7867809at2"/>
<evidence type="ECO:0000256" key="2">
    <source>
        <dbReference type="PROSITE-ProRule" id="PRU00110"/>
    </source>
</evidence>
<dbReference type="GO" id="GO:0004672">
    <property type="term" value="F:protein kinase activity"/>
    <property type="evidence" value="ECO:0007669"/>
    <property type="project" value="UniProtKB-ARBA"/>
</dbReference>
<keyword evidence="1" id="KW-0902">Two-component regulatory system</keyword>
<reference evidence="4 5" key="1">
    <citation type="submission" date="2018-04" db="EMBL/GenBank/DDBJ databases">
        <title>Genomic Encyclopedia of Archaeal and Bacterial Type Strains, Phase II (KMG-II): from individual species to whole genera.</title>
        <authorList>
            <person name="Goeker M."/>
        </authorList>
    </citation>
    <scope>NUCLEOTIDE SEQUENCE [LARGE SCALE GENOMIC DNA]</scope>
    <source>
        <strain evidence="4 5">DSM 21823</strain>
    </source>
</reference>
<sequence>MIDWSRVAELQSEVGEDGFAEVAALFLEETDEVVTRLRAGEVTQLPRDLHFLKGSALNLGFRDLALRCQEGERMCNAGAGGAVDLATLIRLYIDSKAAFSNGLARHSAA</sequence>
<keyword evidence="5" id="KW-1185">Reference proteome</keyword>
<gene>
    <name evidence="4" type="ORF">C8N34_11278</name>
</gene>
<dbReference type="Pfam" id="PF01627">
    <property type="entry name" value="Hpt"/>
    <property type="match status" value="1"/>
</dbReference>
<dbReference type="Gene3D" id="1.20.120.160">
    <property type="entry name" value="HPT domain"/>
    <property type="match status" value="1"/>
</dbReference>
<dbReference type="InterPro" id="IPR008207">
    <property type="entry name" value="Sig_transdc_His_kin_Hpt_dom"/>
</dbReference>